<feature type="signal peptide" evidence="1">
    <location>
        <begin position="1"/>
        <end position="17"/>
    </location>
</feature>
<dbReference type="InterPro" id="IPR028082">
    <property type="entry name" value="Peripla_BP_I"/>
</dbReference>
<keyword evidence="1" id="KW-0732">Signal</keyword>
<evidence type="ECO:0000256" key="1">
    <source>
        <dbReference type="SAM" id="SignalP"/>
    </source>
</evidence>
<sequence length="389" mass="41654">MQGLLLCLACAQHLAVAATLTVGVLGLDDDARYQPRRLEHAYPGQPTGRALDAAAVAVEESALEVEAAGHKLVVKSFMAASAAELPRALAQLKAAKVQHVLLDLPDEAMKAVLASAPASLGPSILFNIGSGADALRGSGCVANLLHTYPSEAMRSDALAQFLAARSWNQALVLYGPRAQDQLQLDAFLRSAKRYGVKVGKSTAFKLSADPRERALSNVRLLTNDKSYDVVVVIDSDGEFARGIPFNTQWPRPVLGANGLVPLAWHPQWDLNGGPQLSRRFMRAAKRPMTGQDWAAWAAVKAVVGVLTTAPKATVAEQLQMLRRGDVAVDGFKGPRLTFRGWDGQLRQPLFLAHGDGVAAAAPFEGVLHPTEVLDTLGVDEKESICRNRP</sequence>
<proteinExistence type="predicted"/>
<organism evidence="2 3">
    <name type="scientific">Rhodoferax lacus</name>
    <dbReference type="NCBI Taxonomy" id="2184758"/>
    <lineage>
        <taxon>Bacteria</taxon>
        <taxon>Pseudomonadati</taxon>
        <taxon>Pseudomonadota</taxon>
        <taxon>Betaproteobacteria</taxon>
        <taxon>Burkholderiales</taxon>
        <taxon>Comamonadaceae</taxon>
        <taxon>Rhodoferax</taxon>
    </lineage>
</organism>
<dbReference type="Proteomes" id="UP000260665">
    <property type="component" value="Unassembled WGS sequence"/>
</dbReference>
<dbReference type="SUPFAM" id="SSF53822">
    <property type="entry name" value="Periplasmic binding protein-like I"/>
    <property type="match status" value="1"/>
</dbReference>
<feature type="chain" id="PRO_5017821927" evidence="1">
    <location>
        <begin position="18"/>
        <end position="389"/>
    </location>
</feature>
<keyword evidence="3" id="KW-1185">Reference proteome</keyword>
<reference evidence="2 3" key="1">
    <citation type="submission" date="2018-05" db="EMBL/GenBank/DDBJ databases">
        <title>Rhodoferax soyangensis sp.nov., isolated from an oligotrophic freshwater lake.</title>
        <authorList>
            <person name="Park M."/>
        </authorList>
    </citation>
    <scope>NUCLEOTIDE SEQUENCE [LARGE SCALE GENOMIC DNA]</scope>
    <source>
        <strain evidence="2 3">IMCC26218</strain>
    </source>
</reference>
<dbReference type="AlphaFoldDB" id="A0A3E1RFD0"/>
<accession>A0A3E1RFD0</accession>
<dbReference type="OrthoDB" id="5341635at2"/>
<evidence type="ECO:0000313" key="3">
    <source>
        <dbReference type="Proteomes" id="UP000260665"/>
    </source>
</evidence>
<gene>
    <name evidence="2" type="ORF">DIC66_09230</name>
</gene>
<dbReference type="EMBL" id="QFZK01000004">
    <property type="protein sequence ID" value="RFO97300.1"/>
    <property type="molecule type" value="Genomic_DNA"/>
</dbReference>
<name>A0A3E1RFD0_9BURK</name>
<evidence type="ECO:0000313" key="2">
    <source>
        <dbReference type="EMBL" id="RFO97300.1"/>
    </source>
</evidence>
<protein>
    <submittedName>
        <fullName evidence="2">Branched-chain amino acid ABC transporter substrate-binding protein</fullName>
    </submittedName>
</protein>
<comment type="caution">
    <text evidence="2">The sequence shown here is derived from an EMBL/GenBank/DDBJ whole genome shotgun (WGS) entry which is preliminary data.</text>
</comment>